<protein>
    <submittedName>
        <fullName evidence="2">Membrane protein</fullName>
    </submittedName>
</protein>
<name>A0ABS2P7C4_9BACL</name>
<evidence type="ECO:0000313" key="3">
    <source>
        <dbReference type="Proteomes" id="UP000741863"/>
    </source>
</evidence>
<keyword evidence="1" id="KW-0472">Membrane</keyword>
<evidence type="ECO:0000313" key="2">
    <source>
        <dbReference type="EMBL" id="MBM7630921.1"/>
    </source>
</evidence>
<comment type="caution">
    <text evidence="2">The sequence shown here is derived from an EMBL/GenBank/DDBJ whole genome shotgun (WGS) entry which is preliminary data.</text>
</comment>
<dbReference type="Proteomes" id="UP000741863">
    <property type="component" value="Unassembled WGS sequence"/>
</dbReference>
<dbReference type="RefSeq" id="WP_204695086.1">
    <property type="nucleotide sequence ID" value="NZ_JAFBEC010000001.1"/>
</dbReference>
<gene>
    <name evidence="2" type="ORF">JOD17_000012</name>
</gene>
<proteinExistence type="predicted"/>
<evidence type="ECO:0000256" key="1">
    <source>
        <dbReference type="SAM" id="Phobius"/>
    </source>
</evidence>
<feature type="transmembrane region" description="Helical" evidence="1">
    <location>
        <begin position="37"/>
        <end position="58"/>
    </location>
</feature>
<organism evidence="2 3">
    <name type="scientific">Geomicrobium sediminis</name>
    <dbReference type="NCBI Taxonomy" id="1347788"/>
    <lineage>
        <taxon>Bacteria</taxon>
        <taxon>Bacillati</taxon>
        <taxon>Bacillota</taxon>
        <taxon>Bacilli</taxon>
        <taxon>Bacillales</taxon>
        <taxon>Geomicrobium</taxon>
    </lineage>
</organism>
<feature type="transmembrane region" description="Helical" evidence="1">
    <location>
        <begin position="78"/>
        <end position="99"/>
    </location>
</feature>
<reference evidence="2 3" key="1">
    <citation type="submission" date="2021-01" db="EMBL/GenBank/DDBJ databases">
        <title>Genomic Encyclopedia of Type Strains, Phase IV (KMG-IV): sequencing the most valuable type-strain genomes for metagenomic binning, comparative biology and taxonomic classification.</title>
        <authorList>
            <person name="Goeker M."/>
        </authorList>
    </citation>
    <scope>NUCLEOTIDE SEQUENCE [LARGE SCALE GENOMIC DNA]</scope>
    <source>
        <strain evidence="2 3">DSM 25540</strain>
    </source>
</reference>
<accession>A0ABS2P7C4</accession>
<dbReference type="EMBL" id="JAFBEC010000001">
    <property type="protein sequence ID" value="MBM7630921.1"/>
    <property type="molecule type" value="Genomic_DNA"/>
</dbReference>
<feature type="transmembrane region" description="Helical" evidence="1">
    <location>
        <begin position="6"/>
        <end position="25"/>
    </location>
</feature>
<keyword evidence="1" id="KW-1133">Transmembrane helix</keyword>
<keyword evidence="1" id="KW-0812">Transmembrane</keyword>
<sequence length="107" mass="11830">MNVASVVSVGLLLLPWMFLTVAILYATLKKPWRRERVLYAGLGFLTSVLIIAIVPIQLVSGASGHAMWMESAVVTSIINLFLMVPISIVFTLIGLFIYFNNKEGKTM</sequence>
<keyword evidence="3" id="KW-1185">Reference proteome</keyword>